<dbReference type="EMBL" id="JAVJAF010000001">
    <property type="protein sequence ID" value="MDR6232801.1"/>
    <property type="molecule type" value="Genomic_DNA"/>
</dbReference>
<protein>
    <recommendedName>
        <fullName evidence="3">Lipopolysaccharide biosynthesis protein</fullName>
    </recommendedName>
</protein>
<evidence type="ECO:0000313" key="1">
    <source>
        <dbReference type="EMBL" id="MDR6232801.1"/>
    </source>
</evidence>
<organism evidence="1 2">
    <name type="scientific">Pseudomonas oryzihabitans</name>
    <dbReference type="NCBI Taxonomy" id="47885"/>
    <lineage>
        <taxon>Bacteria</taxon>
        <taxon>Pseudomonadati</taxon>
        <taxon>Pseudomonadota</taxon>
        <taxon>Gammaproteobacteria</taxon>
        <taxon>Pseudomonadales</taxon>
        <taxon>Pseudomonadaceae</taxon>
        <taxon>Pseudomonas</taxon>
    </lineage>
</organism>
<evidence type="ECO:0000313" key="2">
    <source>
        <dbReference type="Proteomes" id="UP001268036"/>
    </source>
</evidence>
<comment type="caution">
    <text evidence="1">The sequence shown here is derived from an EMBL/GenBank/DDBJ whole genome shotgun (WGS) entry which is preliminary data.</text>
</comment>
<gene>
    <name evidence="1" type="ORF">QE440_000542</name>
</gene>
<reference evidence="1" key="1">
    <citation type="submission" date="2023-08" db="EMBL/GenBank/DDBJ databases">
        <title>Functional and genomic diversity of the sorghum phyllosphere microbiome.</title>
        <authorList>
            <person name="Shade A."/>
        </authorList>
    </citation>
    <scope>NUCLEOTIDE SEQUENCE</scope>
    <source>
        <strain evidence="1">SORGH_AS_0201</strain>
    </source>
</reference>
<dbReference type="AlphaFoldDB" id="A0AAJ2BEI9"/>
<proteinExistence type="predicted"/>
<accession>A0AAJ2BEI9</accession>
<name>A0AAJ2BEI9_9PSED</name>
<dbReference type="Proteomes" id="UP001268036">
    <property type="component" value="Unassembled WGS sequence"/>
</dbReference>
<dbReference type="Gene3D" id="3.90.1480.10">
    <property type="entry name" value="Alpha-2,3-sialyltransferase"/>
    <property type="match status" value="1"/>
</dbReference>
<evidence type="ECO:0008006" key="3">
    <source>
        <dbReference type="Google" id="ProtNLM"/>
    </source>
</evidence>
<sequence length="258" mass="28516">MVSQGFASLRNSQHGPVLLLASGPSAAELCLDAWRDVPIITMNGAIAKLSGSGIRPLFYVCSDLSFAEQQPDLYELGLEQAQRLALWPTAIDRLSATRQGKAHALRRAPSTRLEHYLGLERDQAERTLTLLSRRARDIGFSRDMDYGIFDVRTVAYIALQLAYHLGFTELYLAGVDLNAQAPRFYEDGNRPASPCGLDEHLYHRILPGLTIMQAVLAAEGRQVFNLSRTSRVPAELIPRADLAAVEAAWLGQRTRQAS</sequence>